<sequence>MWNHGCSQCPSHAAPVACNLIAQPNWCLSCLLGGGSYPSEPQGNDTNRSGESRIREPVDTSINLFSKFSMLIFNPSSWLKQQARCPNPSSRPIARGHQLRSKTRESYGSAKHLRESTQIHAQTDHDVNLKGYAQADVSHQHRPIPVICSLSSGLPEHLQADSSLHSHGKS</sequence>
<organism evidence="2 3">
    <name type="scientific">Dorcoceras hygrometricum</name>
    <dbReference type="NCBI Taxonomy" id="472368"/>
    <lineage>
        <taxon>Eukaryota</taxon>
        <taxon>Viridiplantae</taxon>
        <taxon>Streptophyta</taxon>
        <taxon>Embryophyta</taxon>
        <taxon>Tracheophyta</taxon>
        <taxon>Spermatophyta</taxon>
        <taxon>Magnoliopsida</taxon>
        <taxon>eudicotyledons</taxon>
        <taxon>Gunneridae</taxon>
        <taxon>Pentapetalae</taxon>
        <taxon>asterids</taxon>
        <taxon>lamiids</taxon>
        <taxon>Lamiales</taxon>
        <taxon>Gesneriaceae</taxon>
        <taxon>Didymocarpoideae</taxon>
        <taxon>Trichosporeae</taxon>
        <taxon>Loxocarpinae</taxon>
        <taxon>Dorcoceras</taxon>
    </lineage>
</organism>
<keyword evidence="3" id="KW-1185">Reference proteome</keyword>
<evidence type="ECO:0000313" key="3">
    <source>
        <dbReference type="Proteomes" id="UP000250235"/>
    </source>
</evidence>
<dbReference type="EMBL" id="KQ991607">
    <property type="protein sequence ID" value="KZV51516.1"/>
    <property type="molecule type" value="Genomic_DNA"/>
</dbReference>
<dbReference type="AlphaFoldDB" id="A0A2Z7D2Y0"/>
<evidence type="ECO:0000256" key="1">
    <source>
        <dbReference type="SAM" id="MobiDB-lite"/>
    </source>
</evidence>
<accession>A0A2Z7D2Y0</accession>
<feature type="region of interest" description="Disordered" evidence="1">
    <location>
        <begin position="83"/>
        <end position="120"/>
    </location>
</feature>
<proteinExistence type="predicted"/>
<dbReference type="Proteomes" id="UP000250235">
    <property type="component" value="Unassembled WGS sequence"/>
</dbReference>
<reference evidence="2 3" key="1">
    <citation type="journal article" date="2015" name="Proc. Natl. Acad. Sci. U.S.A.">
        <title>The resurrection genome of Boea hygrometrica: A blueprint for survival of dehydration.</title>
        <authorList>
            <person name="Xiao L."/>
            <person name="Yang G."/>
            <person name="Zhang L."/>
            <person name="Yang X."/>
            <person name="Zhao S."/>
            <person name="Ji Z."/>
            <person name="Zhou Q."/>
            <person name="Hu M."/>
            <person name="Wang Y."/>
            <person name="Chen M."/>
            <person name="Xu Y."/>
            <person name="Jin H."/>
            <person name="Xiao X."/>
            <person name="Hu G."/>
            <person name="Bao F."/>
            <person name="Hu Y."/>
            <person name="Wan P."/>
            <person name="Li L."/>
            <person name="Deng X."/>
            <person name="Kuang T."/>
            <person name="Xiang C."/>
            <person name="Zhu J.K."/>
            <person name="Oliver M.J."/>
            <person name="He Y."/>
        </authorList>
    </citation>
    <scope>NUCLEOTIDE SEQUENCE [LARGE SCALE GENOMIC DNA]</scope>
    <source>
        <strain evidence="3">cv. XS01</strain>
    </source>
</reference>
<gene>
    <name evidence="2" type="ORF">F511_36757</name>
</gene>
<protein>
    <submittedName>
        <fullName evidence="2">Uncharacterized protein</fullName>
    </submittedName>
</protein>
<evidence type="ECO:0000313" key="2">
    <source>
        <dbReference type="EMBL" id="KZV51516.1"/>
    </source>
</evidence>
<name>A0A2Z7D2Y0_9LAMI</name>